<evidence type="ECO:0000313" key="2">
    <source>
        <dbReference type="Proteomes" id="UP001633002"/>
    </source>
</evidence>
<sequence length="67" mass="7037">MASSSGSTCRGMRQNAMCESLAMGEENRDRGSSSQVLICAQVPRPVEGTWIRGYGLGASGRTGLAQD</sequence>
<comment type="caution">
    <text evidence="1">The sequence shown here is derived from an EMBL/GenBank/DDBJ whole genome shotgun (WGS) entry which is preliminary data.</text>
</comment>
<dbReference type="AlphaFoldDB" id="A0ABD3HEM4"/>
<dbReference type="EMBL" id="JBJQOH010000004">
    <property type="protein sequence ID" value="KAL3689017.1"/>
    <property type="molecule type" value="Genomic_DNA"/>
</dbReference>
<name>A0ABD3HEM4_9MARC</name>
<protein>
    <submittedName>
        <fullName evidence="1">Uncharacterized protein</fullName>
    </submittedName>
</protein>
<dbReference type="Proteomes" id="UP001633002">
    <property type="component" value="Unassembled WGS sequence"/>
</dbReference>
<reference evidence="1 2" key="1">
    <citation type="submission" date="2024-09" db="EMBL/GenBank/DDBJ databases">
        <title>Chromosome-scale assembly of Riccia sorocarpa.</title>
        <authorList>
            <person name="Paukszto L."/>
        </authorList>
    </citation>
    <scope>NUCLEOTIDE SEQUENCE [LARGE SCALE GENOMIC DNA]</scope>
    <source>
        <strain evidence="1">LP-2024</strain>
        <tissue evidence="1">Aerial parts of the thallus</tissue>
    </source>
</reference>
<evidence type="ECO:0000313" key="1">
    <source>
        <dbReference type="EMBL" id="KAL3689017.1"/>
    </source>
</evidence>
<accession>A0ABD3HEM4</accession>
<organism evidence="1 2">
    <name type="scientific">Riccia sorocarpa</name>
    <dbReference type="NCBI Taxonomy" id="122646"/>
    <lineage>
        <taxon>Eukaryota</taxon>
        <taxon>Viridiplantae</taxon>
        <taxon>Streptophyta</taxon>
        <taxon>Embryophyta</taxon>
        <taxon>Marchantiophyta</taxon>
        <taxon>Marchantiopsida</taxon>
        <taxon>Marchantiidae</taxon>
        <taxon>Marchantiales</taxon>
        <taxon>Ricciaceae</taxon>
        <taxon>Riccia</taxon>
    </lineage>
</organism>
<proteinExistence type="predicted"/>
<gene>
    <name evidence="1" type="ORF">R1sor_015326</name>
</gene>
<keyword evidence="2" id="KW-1185">Reference proteome</keyword>